<comment type="caution">
    <text evidence="3">The sequence shown here is derived from an EMBL/GenBank/DDBJ whole genome shotgun (WGS) entry which is preliminary data.</text>
</comment>
<evidence type="ECO:0000259" key="2">
    <source>
        <dbReference type="Pfam" id="PF03886"/>
    </source>
</evidence>
<evidence type="ECO:0000313" key="3">
    <source>
        <dbReference type="EMBL" id="MCK7593633.1"/>
    </source>
</evidence>
<evidence type="ECO:0000313" key="4">
    <source>
        <dbReference type="Proteomes" id="UP001431449"/>
    </source>
</evidence>
<gene>
    <name evidence="3" type="ORF">M0G41_08125</name>
</gene>
<organism evidence="3 4">
    <name type="scientific">Pseudomarimonas salicorniae</name>
    <dbReference type="NCBI Taxonomy" id="2933270"/>
    <lineage>
        <taxon>Bacteria</taxon>
        <taxon>Pseudomonadati</taxon>
        <taxon>Pseudomonadota</taxon>
        <taxon>Gammaproteobacteria</taxon>
        <taxon>Lysobacterales</taxon>
        <taxon>Lysobacteraceae</taxon>
        <taxon>Pseudomarimonas</taxon>
    </lineage>
</organism>
<feature type="signal peptide" evidence="1">
    <location>
        <begin position="1"/>
        <end position="21"/>
    </location>
</feature>
<dbReference type="Gene3D" id="3.40.50.10610">
    <property type="entry name" value="ABC-type transport auxiliary lipoprotein component"/>
    <property type="match status" value="1"/>
</dbReference>
<feature type="domain" description="ABC-type transport auxiliary lipoprotein component" evidence="2">
    <location>
        <begin position="72"/>
        <end position="192"/>
    </location>
</feature>
<dbReference type="Pfam" id="PF03886">
    <property type="entry name" value="ABC_trans_aux"/>
    <property type="match status" value="1"/>
</dbReference>
<dbReference type="Proteomes" id="UP001431449">
    <property type="component" value="Unassembled WGS sequence"/>
</dbReference>
<dbReference type="SUPFAM" id="SSF159594">
    <property type="entry name" value="XCC0632-like"/>
    <property type="match status" value="1"/>
</dbReference>
<protein>
    <submittedName>
        <fullName evidence="3">ABC-type transport auxiliary lipoprotein family protein</fullName>
    </submittedName>
</protein>
<accession>A0ABT0GGG4</accession>
<evidence type="ECO:0000256" key="1">
    <source>
        <dbReference type="SAM" id="SignalP"/>
    </source>
</evidence>
<dbReference type="InterPro" id="IPR005586">
    <property type="entry name" value="ABC_trans_aux"/>
</dbReference>
<keyword evidence="4" id="KW-1185">Reference proteome</keyword>
<keyword evidence="3" id="KW-0449">Lipoprotein</keyword>
<name>A0ABT0GGG4_9GAMM</name>
<keyword evidence="1" id="KW-0732">Signal</keyword>
<dbReference type="RefSeq" id="WP_248207533.1">
    <property type="nucleotide sequence ID" value="NZ_JALNMH010000006.1"/>
</dbReference>
<sequence>MNLPRTALLALVLGLTGCASGPGIPETTYFRLPPAADIAAGPTRFDAPLVVDAFFADGVHADQSLLYGLDAEGERLRAYHYQMWVDPPTRLLQRRLIRALDQSEVAPLVTARLPPKTRQYRLQMRIEAFERLPRGENAWAVRVALRARLDGSDAGRPLLEKDYRRELEVAGSSVRESVRMLGAAVDQIYAELVADLRALPHG</sequence>
<dbReference type="EMBL" id="JALNMH010000006">
    <property type="protein sequence ID" value="MCK7593633.1"/>
    <property type="molecule type" value="Genomic_DNA"/>
</dbReference>
<reference evidence="3" key="1">
    <citation type="submission" date="2022-04" db="EMBL/GenBank/DDBJ databases">
        <title>Lysobacter sp. CAU 1642 isolated from sea sand.</title>
        <authorList>
            <person name="Kim W."/>
        </authorList>
    </citation>
    <scope>NUCLEOTIDE SEQUENCE</scope>
    <source>
        <strain evidence="3">CAU 1642</strain>
    </source>
</reference>
<feature type="chain" id="PRO_5047096359" evidence="1">
    <location>
        <begin position="22"/>
        <end position="202"/>
    </location>
</feature>
<dbReference type="PROSITE" id="PS51257">
    <property type="entry name" value="PROKAR_LIPOPROTEIN"/>
    <property type="match status" value="1"/>
</dbReference>
<proteinExistence type="predicted"/>